<protein>
    <submittedName>
        <fullName evidence="4">Phosphate acetyltransferase</fullName>
        <ecNumber evidence="4">2.3.1.8</ecNumber>
    </submittedName>
</protein>
<keyword evidence="2 4" id="KW-0012">Acyltransferase</keyword>
<evidence type="ECO:0000313" key="6">
    <source>
        <dbReference type="Proteomes" id="UP000094598"/>
    </source>
</evidence>
<keyword evidence="7" id="KW-1185">Reference proteome</keyword>
<feature type="domain" description="Phosphate acetyl/butaryl transferase" evidence="3">
    <location>
        <begin position="72"/>
        <end position="283"/>
    </location>
</feature>
<evidence type="ECO:0000256" key="1">
    <source>
        <dbReference type="ARBA" id="ARBA00022679"/>
    </source>
</evidence>
<dbReference type="EMBL" id="CP017019">
    <property type="protein sequence ID" value="AOQ24803.1"/>
    <property type="molecule type" value="Genomic_DNA"/>
</dbReference>
<dbReference type="Proteomes" id="UP000094598">
    <property type="component" value="Chromosome"/>
</dbReference>
<dbReference type="RefSeq" id="WP_069590676.1">
    <property type="nucleotide sequence ID" value="NZ_VCDX01000001.1"/>
</dbReference>
<proteinExistence type="predicted"/>
<dbReference type="PANTHER" id="PTHR43356">
    <property type="entry name" value="PHOSPHATE ACETYLTRANSFERASE"/>
    <property type="match status" value="1"/>
</dbReference>
<evidence type="ECO:0000256" key="2">
    <source>
        <dbReference type="ARBA" id="ARBA00023315"/>
    </source>
</evidence>
<evidence type="ECO:0000313" key="5">
    <source>
        <dbReference type="EMBL" id="TYL15659.1"/>
    </source>
</evidence>
<dbReference type="GO" id="GO:0008959">
    <property type="term" value="F:phosphate acetyltransferase activity"/>
    <property type="evidence" value="ECO:0007669"/>
    <property type="project" value="UniProtKB-EC"/>
</dbReference>
<dbReference type="EMBL" id="VCDX01000001">
    <property type="protein sequence ID" value="TYL15659.1"/>
    <property type="molecule type" value="Genomic_DNA"/>
</dbReference>
<name>A0AAC9HJ17_NEOTH</name>
<sequence>MLRNFQEVIDKAQQLPLTKVVIAPAAAKEATSGGAIEANGLARVILVGEKPVGEVSHHCQWIRADDPIAAVEKGASLLASGAAEIIVKGQINTSDFMRVLLRKEYRLRQGKLISHVAVVEMPQLKRLIIVTDGGMVIEPDEKQLVQIVLNALPVAEALGMANPRIALLSANEKVNENFPSTVRAARVVASLQRQINGHISGPLSLDLALSKEAAAIKGIQDPVAGSADILVVPNIEVGNTLVKSLVYFAGASMAGILVGAARTIIVTSRAASEETKLYSVALARLVNTTLVDKKINSLSFTG</sequence>
<organism evidence="4 6">
    <name type="scientific">Neomoorella thermoacetica</name>
    <name type="common">Clostridium thermoaceticum</name>
    <dbReference type="NCBI Taxonomy" id="1525"/>
    <lineage>
        <taxon>Bacteria</taxon>
        <taxon>Bacillati</taxon>
        <taxon>Bacillota</taxon>
        <taxon>Clostridia</taxon>
        <taxon>Neomoorellales</taxon>
        <taxon>Neomoorellaceae</taxon>
        <taxon>Neomoorella</taxon>
    </lineage>
</organism>
<accession>A0AAC9HJ17</accession>
<dbReference type="SUPFAM" id="SSF53659">
    <property type="entry name" value="Isocitrate/Isopropylmalate dehydrogenase-like"/>
    <property type="match status" value="1"/>
</dbReference>
<reference evidence="4 6" key="1">
    <citation type="submission" date="2016-08" db="EMBL/GenBank/DDBJ databases">
        <title>Moorella thermoacetica DSM 103132.</title>
        <authorList>
            <person name="Jendresen C.B."/>
            <person name="Redl S.M."/>
            <person name="Jensen T.O."/>
            <person name="Nielsen A.T."/>
        </authorList>
    </citation>
    <scope>NUCLEOTIDE SEQUENCE [LARGE SCALE GENOMIC DNA]</scope>
    <source>
        <strain evidence="4 6">DSM 103132</strain>
    </source>
</reference>
<reference evidence="5 7" key="2">
    <citation type="submission" date="2019-05" db="EMBL/GenBank/DDBJ databases">
        <title>Genome sequence of Moorella thermoacetica ATCC 33924.</title>
        <authorList>
            <person name="Poehlein A."/>
            <person name="Bengelsdorf F.R."/>
            <person name="Duerre P."/>
            <person name="Daniel R."/>
        </authorList>
    </citation>
    <scope>NUCLEOTIDE SEQUENCE [LARGE SCALE GENOMIC DNA]</scope>
    <source>
        <strain evidence="5 7">ATCC 33924</strain>
    </source>
</reference>
<dbReference type="Gene3D" id="3.40.718.10">
    <property type="entry name" value="Isopropylmalate Dehydrogenase"/>
    <property type="match status" value="1"/>
</dbReference>
<dbReference type="InterPro" id="IPR002505">
    <property type="entry name" value="PTA_PTB"/>
</dbReference>
<dbReference type="PANTHER" id="PTHR43356:SF2">
    <property type="entry name" value="PHOSPHATE ACETYLTRANSFERASE"/>
    <property type="match status" value="1"/>
</dbReference>
<evidence type="ECO:0000313" key="7">
    <source>
        <dbReference type="Proteomes" id="UP000322283"/>
    </source>
</evidence>
<dbReference type="Pfam" id="PF01515">
    <property type="entry name" value="PTA_PTB"/>
    <property type="match status" value="1"/>
</dbReference>
<dbReference type="Proteomes" id="UP000322283">
    <property type="component" value="Unassembled WGS sequence"/>
</dbReference>
<dbReference type="EC" id="2.3.1.8" evidence="4"/>
<dbReference type="AlphaFoldDB" id="A0AAC9HJ17"/>
<dbReference type="InterPro" id="IPR050500">
    <property type="entry name" value="Phos_Acetyltrans/Butyryltrans"/>
</dbReference>
<evidence type="ECO:0000259" key="3">
    <source>
        <dbReference type="Pfam" id="PF01515"/>
    </source>
</evidence>
<evidence type="ECO:0000313" key="4">
    <source>
        <dbReference type="EMBL" id="AOQ24803.1"/>
    </source>
</evidence>
<keyword evidence="1 4" id="KW-0808">Transferase</keyword>
<gene>
    <name evidence="4" type="primary">pta</name>
    <name evidence="4" type="ORF">Maut_02380</name>
    <name evidence="5" type="ORF">MTAT_03930</name>
</gene>